<evidence type="ECO:0000256" key="1">
    <source>
        <dbReference type="SAM" id="MobiDB-lite"/>
    </source>
</evidence>
<organism evidence="2 3">
    <name type="scientific">Forsythia ovata</name>
    <dbReference type="NCBI Taxonomy" id="205694"/>
    <lineage>
        <taxon>Eukaryota</taxon>
        <taxon>Viridiplantae</taxon>
        <taxon>Streptophyta</taxon>
        <taxon>Embryophyta</taxon>
        <taxon>Tracheophyta</taxon>
        <taxon>Spermatophyta</taxon>
        <taxon>Magnoliopsida</taxon>
        <taxon>eudicotyledons</taxon>
        <taxon>Gunneridae</taxon>
        <taxon>Pentapetalae</taxon>
        <taxon>asterids</taxon>
        <taxon>lamiids</taxon>
        <taxon>Lamiales</taxon>
        <taxon>Oleaceae</taxon>
        <taxon>Forsythieae</taxon>
        <taxon>Forsythia</taxon>
    </lineage>
</organism>
<dbReference type="Proteomes" id="UP001604277">
    <property type="component" value="Unassembled WGS sequence"/>
</dbReference>
<evidence type="ECO:0000313" key="2">
    <source>
        <dbReference type="EMBL" id="KAL2458466.1"/>
    </source>
</evidence>
<feature type="region of interest" description="Disordered" evidence="1">
    <location>
        <begin position="1"/>
        <end position="21"/>
    </location>
</feature>
<dbReference type="AlphaFoldDB" id="A0ABD1P3L6"/>
<reference evidence="3" key="1">
    <citation type="submission" date="2024-07" db="EMBL/GenBank/DDBJ databases">
        <title>Two chromosome-level genome assemblies of Korean endemic species Abeliophyllum distichum and Forsythia ovata (Oleaceae).</title>
        <authorList>
            <person name="Jang H."/>
        </authorList>
    </citation>
    <scope>NUCLEOTIDE SEQUENCE [LARGE SCALE GENOMIC DNA]</scope>
</reference>
<feature type="compositionally biased region" description="Low complexity" evidence="1">
    <location>
        <begin position="1"/>
        <end position="18"/>
    </location>
</feature>
<evidence type="ECO:0000313" key="3">
    <source>
        <dbReference type="Proteomes" id="UP001604277"/>
    </source>
</evidence>
<comment type="caution">
    <text evidence="2">The sequence shown here is derived from an EMBL/GenBank/DDBJ whole genome shotgun (WGS) entry which is preliminary data.</text>
</comment>
<name>A0ABD1P3L6_9LAMI</name>
<accession>A0ABD1P3L6</accession>
<gene>
    <name evidence="2" type="ORF">Fot_55736</name>
</gene>
<protein>
    <submittedName>
        <fullName evidence="2">Uncharacterized protein</fullName>
    </submittedName>
</protein>
<keyword evidence="3" id="KW-1185">Reference proteome</keyword>
<sequence>MVVPNVAEATSSRATSTRVSEDTGLKAVFSATSLLAVAAGKRSGPSRKPTLVQSQMVPVKGNRVPIQAVRIRASPPPPRRPLILLPSPPLAPSVPAPKLVRPCRSQIINL</sequence>
<dbReference type="EMBL" id="JBFOLJ010000029">
    <property type="protein sequence ID" value="KAL2458466.1"/>
    <property type="molecule type" value="Genomic_DNA"/>
</dbReference>
<proteinExistence type="predicted"/>